<proteinExistence type="predicted"/>
<reference evidence="1 2" key="2">
    <citation type="journal article" date="2022" name="Mol. Ecol. Resour.">
        <title>The genomes of chicory, endive, great burdock and yacon provide insights into Asteraceae paleo-polyploidization history and plant inulin production.</title>
        <authorList>
            <person name="Fan W."/>
            <person name="Wang S."/>
            <person name="Wang H."/>
            <person name="Wang A."/>
            <person name="Jiang F."/>
            <person name="Liu H."/>
            <person name="Zhao H."/>
            <person name="Xu D."/>
            <person name="Zhang Y."/>
        </authorList>
    </citation>
    <scope>NUCLEOTIDE SEQUENCE [LARGE SCALE GENOMIC DNA]</scope>
    <source>
        <strain evidence="2">cv. Yunnan</strain>
        <tissue evidence="1">Leaves</tissue>
    </source>
</reference>
<dbReference type="Proteomes" id="UP001056120">
    <property type="component" value="Linkage Group LG16"/>
</dbReference>
<reference evidence="2" key="1">
    <citation type="journal article" date="2022" name="Mol. Ecol. Resour.">
        <title>The genomes of chicory, endive, great burdock and yacon provide insights into Asteraceae palaeo-polyploidization history and plant inulin production.</title>
        <authorList>
            <person name="Fan W."/>
            <person name="Wang S."/>
            <person name="Wang H."/>
            <person name="Wang A."/>
            <person name="Jiang F."/>
            <person name="Liu H."/>
            <person name="Zhao H."/>
            <person name="Xu D."/>
            <person name="Zhang Y."/>
        </authorList>
    </citation>
    <scope>NUCLEOTIDE SEQUENCE [LARGE SCALE GENOMIC DNA]</scope>
    <source>
        <strain evidence="2">cv. Yunnan</strain>
    </source>
</reference>
<comment type="caution">
    <text evidence="1">The sequence shown here is derived from an EMBL/GenBank/DDBJ whole genome shotgun (WGS) entry which is preliminary data.</text>
</comment>
<organism evidence="1 2">
    <name type="scientific">Smallanthus sonchifolius</name>
    <dbReference type="NCBI Taxonomy" id="185202"/>
    <lineage>
        <taxon>Eukaryota</taxon>
        <taxon>Viridiplantae</taxon>
        <taxon>Streptophyta</taxon>
        <taxon>Embryophyta</taxon>
        <taxon>Tracheophyta</taxon>
        <taxon>Spermatophyta</taxon>
        <taxon>Magnoliopsida</taxon>
        <taxon>eudicotyledons</taxon>
        <taxon>Gunneridae</taxon>
        <taxon>Pentapetalae</taxon>
        <taxon>asterids</taxon>
        <taxon>campanulids</taxon>
        <taxon>Asterales</taxon>
        <taxon>Asteraceae</taxon>
        <taxon>Asteroideae</taxon>
        <taxon>Heliantheae alliance</taxon>
        <taxon>Millerieae</taxon>
        <taxon>Smallanthus</taxon>
    </lineage>
</organism>
<evidence type="ECO:0000313" key="2">
    <source>
        <dbReference type="Proteomes" id="UP001056120"/>
    </source>
</evidence>
<sequence length="69" mass="7935">MFSQKTDPIALDSHRMLRITPLPATTRPELATTIDVWRFWLSETTRPELATTVVTVLMRFLQKLSGKYG</sequence>
<name>A0ACB9FS24_9ASTR</name>
<gene>
    <name evidence="1" type="ORF">L1987_48464</name>
</gene>
<evidence type="ECO:0000313" key="1">
    <source>
        <dbReference type="EMBL" id="KAI3773925.1"/>
    </source>
</evidence>
<protein>
    <submittedName>
        <fullName evidence="1">Uncharacterized protein</fullName>
    </submittedName>
</protein>
<dbReference type="EMBL" id="CM042033">
    <property type="protein sequence ID" value="KAI3773925.1"/>
    <property type="molecule type" value="Genomic_DNA"/>
</dbReference>
<keyword evidence="2" id="KW-1185">Reference proteome</keyword>
<accession>A0ACB9FS24</accession>